<dbReference type="RefSeq" id="WP_110553156.1">
    <property type="nucleotide sequence ID" value="NZ_JACIBU010000001.1"/>
</dbReference>
<evidence type="ECO:0000256" key="9">
    <source>
        <dbReference type="SAM" id="Phobius"/>
    </source>
</evidence>
<accession>A0A323V6V5</accession>
<evidence type="ECO:0000256" key="6">
    <source>
        <dbReference type="ARBA" id="ARBA00022989"/>
    </source>
</evidence>
<dbReference type="InterPro" id="IPR050297">
    <property type="entry name" value="LipidA_mod_glycosyltrf_83"/>
</dbReference>
<feature type="transmembrane region" description="Helical" evidence="9">
    <location>
        <begin position="231"/>
        <end position="252"/>
    </location>
</feature>
<keyword evidence="4" id="KW-0808">Transferase</keyword>
<evidence type="ECO:0000256" key="3">
    <source>
        <dbReference type="ARBA" id="ARBA00022676"/>
    </source>
</evidence>
<feature type="transmembrane region" description="Helical" evidence="9">
    <location>
        <begin position="289"/>
        <end position="309"/>
    </location>
</feature>
<dbReference type="Proteomes" id="UP000580718">
    <property type="component" value="Unassembled WGS sequence"/>
</dbReference>
<sequence>MPTDLQPVVRPRVSPPVPARPGTGAVAVARPSRGGRFRAAPVLAVHLLCLGVIVLGSRLSFVHNSIRLDEAQSLWQTNHSYGYLLELVAEDVHPPLYHVLLRTWRLVLGPDVETARALSLVFLLASVPMVYLVARSCLTRPWALFAVVVFSCSPFAQWYGNEARMYSMLLFLTLVSQYAFLKVIGAGRTSAWVGYAVAAAAGLYVHYFFGFVLVAQGLYVLALHRRLGRGAVLRMAGVAVFVAAAIAPWYLYFRAKGSASGTRPSLPSPSSVDFSNVYSQFLFGFQSDAINTTVVSAWPLLVLAALAGVRIGGKLDRTTGYLIVAAFVPVLLAFVVSHAITPFFLSRYMAPALPALLVIVVVFISGLTKPVARVLAVGLLAITIAGTVVQAANPDTPVQEDYRTAAELAEQASPSDLVVISSPFTVYPFEYYYDGAARVTTLPVWNRQLTQPTFDPDTLPEDVAGLAAGHQYVYLLLSYDQGYEDTVYQYFAGNFEQTAAYSPSPGLQLLVYRVGYSAVQPVAD</sequence>
<feature type="transmembrane region" description="Helical" evidence="9">
    <location>
        <begin position="321"/>
        <end position="342"/>
    </location>
</feature>
<dbReference type="PANTHER" id="PTHR33908:SF11">
    <property type="entry name" value="MEMBRANE PROTEIN"/>
    <property type="match status" value="1"/>
</dbReference>
<evidence type="ECO:0000259" key="10">
    <source>
        <dbReference type="Pfam" id="PF13231"/>
    </source>
</evidence>
<keyword evidence="3" id="KW-0328">Glycosyltransferase</keyword>
<keyword evidence="7 9" id="KW-0472">Membrane</keyword>
<dbReference type="GO" id="GO:0005886">
    <property type="term" value="C:plasma membrane"/>
    <property type="evidence" value="ECO:0007669"/>
    <property type="project" value="UniProtKB-SubCell"/>
</dbReference>
<feature type="transmembrane region" description="Helical" evidence="9">
    <location>
        <begin position="140"/>
        <end position="159"/>
    </location>
</feature>
<proteinExistence type="predicted"/>
<keyword evidence="2" id="KW-1003">Cell membrane</keyword>
<name>A0A323V6V5_9ACTN</name>
<dbReference type="GO" id="GO:0016763">
    <property type="term" value="F:pentosyltransferase activity"/>
    <property type="evidence" value="ECO:0007669"/>
    <property type="project" value="TreeGrafter"/>
</dbReference>
<evidence type="ECO:0000256" key="5">
    <source>
        <dbReference type="ARBA" id="ARBA00022692"/>
    </source>
</evidence>
<keyword evidence="6 9" id="KW-1133">Transmembrane helix</keyword>
<evidence type="ECO:0000256" key="8">
    <source>
        <dbReference type="SAM" id="MobiDB-lite"/>
    </source>
</evidence>
<organism evidence="12 13">
    <name type="scientific">Modestobacter versicolor</name>
    <dbReference type="NCBI Taxonomy" id="429133"/>
    <lineage>
        <taxon>Bacteria</taxon>
        <taxon>Bacillati</taxon>
        <taxon>Actinomycetota</taxon>
        <taxon>Actinomycetes</taxon>
        <taxon>Geodermatophilales</taxon>
        <taxon>Geodermatophilaceae</taxon>
        <taxon>Modestobacter</taxon>
    </lineage>
</organism>
<feature type="domain" description="Glycosyltransferase RgtA/B/C/D-like" evidence="10">
    <location>
        <begin position="93"/>
        <end position="249"/>
    </location>
</feature>
<evidence type="ECO:0000256" key="1">
    <source>
        <dbReference type="ARBA" id="ARBA00004651"/>
    </source>
</evidence>
<evidence type="ECO:0000256" key="2">
    <source>
        <dbReference type="ARBA" id="ARBA00022475"/>
    </source>
</evidence>
<feature type="transmembrane region" description="Helical" evidence="9">
    <location>
        <begin position="115"/>
        <end position="134"/>
    </location>
</feature>
<protein>
    <recommendedName>
        <fullName evidence="10">Glycosyltransferase RgtA/B/C/D-like domain-containing protein</fullName>
    </recommendedName>
</protein>
<feature type="region of interest" description="Disordered" evidence="8">
    <location>
        <begin position="1"/>
        <end position="25"/>
    </location>
</feature>
<dbReference type="EMBL" id="JACIBU010000001">
    <property type="protein sequence ID" value="MBB3675576.1"/>
    <property type="molecule type" value="Genomic_DNA"/>
</dbReference>
<gene>
    <name evidence="12" type="ORF">DMO24_15755</name>
    <name evidence="11" type="ORF">FHX36_001311</name>
</gene>
<feature type="transmembrane region" description="Helical" evidence="9">
    <location>
        <begin position="192"/>
        <end position="219"/>
    </location>
</feature>
<feature type="transmembrane region" description="Helical" evidence="9">
    <location>
        <begin position="374"/>
        <end position="392"/>
    </location>
</feature>
<keyword evidence="5 9" id="KW-0812">Transmembrane</keyword>
<evidence type="ECO:0000313" key="14">
    <source>
        <dbReference type="Proteomes" id="UP000580718"/>
    </source>
</evidence>
<feature type="transmembrane region" description="Helical" evidence="9">
    <location>
        <begin position="348"/>
        <end position="367"/>
    </location>
</feature>
<evidence type="ECO:0000313" key="13">
    <source>
        <dbReference type="Proteomes" id="UP000247602"/>
    </source>
</evidence>
<dbReference type="OrthoDB" id="5318634at2"/>
<comment type="subcellular location">
    <subcellularLocation>
        <location evidence="1">Cell membrane</location>
        <topology evidence="1">Multi-pass membrane protein</topology>
    </subcellularLocation>
</comment>
<feature type="transmembrane region" description="Helical" evidence="9">
    <location>
        <begin position="39"/>
        <end position="57"/>
    </location>
</feature>
<dbReference type="GO" id="GO:0009103">
    <property type="term" value="P:lipopolysaccharide biosynthetic process"/>
    <property type="evidence" value="ECO:0007669"/>
    <property type="project" value="UniProtKB-ARBA"/>
</dbReference>
<comment type="caution">
    <text evidence="12">The sequence shown here is derived from an EMBL/GenBank/DDBJ whole genome shotgun (WGS) entry which is preliminary data.</text>
</comment>
<evidence type="ECO:0000313" key="11">
    <source>
        <dbReference type="EMBL" id="MBB3675576.1"/>
    </source>
</evidence>
<dbReference type="EMBL" id="QKNV01000188">
    <property type="protein sequence ID" value="PZA20384.1"/>
    <property type="molecule type" value="Genomic_DNA"/>
</dbReference>
<evidence type="ECO:0000256" key="7">
    <source>
        <dbReference type="ARBA" id="ARBA00023136"/>
    </source>
</evidence>
<dbReference type="InterPro" id="IPR038731">
    <property type="entry name" value="RgtA/B/C-like"/>
</dbReference>
<dbReference type="AlphaFoldDB" id="A0A323V6V5"/>
<reference evidence="12 13" key="1">
    <citation type="submission" date="2018-06" db="EMBL/GenBank/DDBJ databases">
        <title>Draft genome sequence of Modestobacter versicolor CP153-2.</title>
        <authorList>
            <person name="Gundlapally S.R."/>
        </authorList>
    </citation>
    <scope>NUCLEOTIDE SEQUENCE [LARGE SCALE GENOMIC DNA]</scope>
    <source>
        <strain evidence="12 13">CP153-2</strain>
    </source>
</reference>
<dbReference type="PANTHER" id="PTHR33908">
    <property type="entry name" value="MANNOSYLTRANSFERASE YKCB-RELATED"/>
    <property type="match status" value="1"/>
</dbReference>
<dbReference type="Pfam" id="PF13231">
    <property type="entry name" value="PMT_2"/>
    <property type="match status" value="1"/>
</dbReference>
<reference evidence="11 14" key="2">
    <citation type="submission" date="2020-08" db="EMBL/GenBank/DDBJ databases">
        <title>Sequencing the genomes of 1000 actinobacteria strains.</title>
        <authorList>
            <person name="Klenk H.-P."/>
        </authorList>
    </citation>
    <scope>NUCLEOTIDE SEQUENCE [LARGE SCALE GENOMIC DNA]</scope>
    <source>
        <strain evidence="11 14">DSM 16678</strain>
    </source>
</reference>
<keyword evidence="13" id="KW-1185">Reference proteome</keyword>
<dbReference type="Proteomes" id="UP000247602">
    <property type="component" value="Unassembled WGS sequence"/>
</dbReference>
<evidence type="ECO:0000256" key="4">
    <source>
        <dbReference type="ARBA" id="ARBA00022679"/>
    </source>
</evidence>
<evidence type="ECO:0000313" key="12">
    <source>
        <dbReference type="EMBL" id="PZA20384.1"/>
    </source>
</evidence>